<evidence type="ECO:0000313" key="17">
    <source>
        <dbReference type="Proteomes" id="UP001149813"/>
    </source>
</evidence>
<dbReference type="InterPro" id="IPR003593">
    <property type="entry name" value="AAA+_ATPase"/>
</dbReference>
<dbReference type="SUPFAM" id="SSF52540">
    <property type="entry name" value="P-loop containing nucleoside triphosphate hydrolases"/>
    <property type="match status" value="2"/>
</dbReference>
<keyword evidence="11" id="KW-0067">ATP-binding</keyword>
<dbReference type="InterPro" id="IPR001431">
    <property type="entry name" value="Pept_M16_Zn_BS"/>
</dbReference>
<sequence length="1298" mass="145303">MYDMVITTCALDQDVMQFPAGDMTEIGSRGINISGGQKARLALARDYHMRYRDELDTVLKGLSFSVDGKEKIGIVGRTGAGKSSLSYALTRIIEPASGSIFIDGVDVSTLGLSALRSQISVVPQDPILLEGTIRDNLDPKGEFTDEDIWDAVRKAHIEHLLKIPTGTYTPESKSKATLANTAPGPWIAGVGLKKWVNVDGTNFSAGQRQLISLCRAILWDRQILILDEATANIDSATDQIMQQVVRTAFRDSTVLTIAHRLNTVMDSDRILVIEDGKTAEFDTPANLLAQQDSHFSKLVENWETNFEQKQTTTSHQAYNEFTGNIELSPNDKRKYRLLRLVNNMVVVCVQDVNAKQAAGALTVNIGSFANPPEFLGLAHFLEHMLLRGSKKYPQENDFDEYISRNSGANNASTAYHATCYHFKIDNGALEGAMDRLSRFFIDPLMDPDCVDREVNAVHSEYVSKLQNDGRREFIILKSAANQKQPFSQFPTGTTDTLKGSAERLGLDLREELLRFHEKYYSADIMRLAIVGNHSLDQMTEWAVSMFTGVVSKGDTRPVVPFHPFGPNELGKVLRYESIGECNSITLVFALPEVKALYKTNPFAYICSLLTRADEGSVLFYLKKRGIATAISAAIHDWSADGFNLFEVKVHATPLGIRRNVDIVHAVFAYLQMLAREGPQQWYYDEIKTIGDANYRFSKEQNAVGLRQLILSNIHNDYVQPEHIVYKGLPMGDFMPHLVTQYMSYLVPSNYLLMIQAKSHKDVECTSEEMFYGIKYNISDLPPSLTTDFAVDQQLAGQFHMPMPNAYLPENLEVDKPDDLSAIATADEPTLLRLSDSIETIKLDGQLFDIHKKKLQDGYTNMVYQRALSQATSHMGHANGELALHYSMIARVVDALTIDDIQMLADSIFDKTFVKMSMAGNFTENDALATAQSLESILGYEPLPKELCMTYRYYQFSPGYYVFQLPLPDIDCKDNAIVSQIQCNVGYDKYQNCLRQIIFGILKQPFFHQLRTKEQLGYIVHVGGHRDEQAKGSITLHIQSDSNPFYLAMRIDCFLRNFRQALMDYDDSKLATKINTLAEAWDEKHKSIQEEANAFWSPISNGDYDFNFNRGCVGLLGRVTKADLIEFWDKYVNPETAPQYTRVDYQMWSSKTLQPTAAETSTYLPGVVALAGCIHQAGFDNISVADAARIVSEATANDTTDMLLCRIKELGKPRSDIDALSAKISDAKSNVRIALEMAIAEASLSFKYSTENNADFATVGMKRLPNGCWVFTDIAAFKSTQPLSGETIPARRLIPKYTI</sequence>
<dbReference type="InterPro" id="IPR011249">
    <property type="entry name" value="Metalloenz_LuxS/M16"/>
</dbReference>
<dbReference type="Gene3D" id="3.30.830.10">
    <property type="entry name" value="Metalloenzyme, LuxS/M16 peptidase-like"/>
    <property type="match status" value="4"/>
</dbReference>
<dbReference type="Pfam" id="PF00675">
    <property type="entry name" value="Peptidase_M16"/>
    <property type="match status" value="1"/>
</dbReference>
<dbReference type="Pfam" id="PF05193">
    <property type="entry name" value="Peptidase_M16_C"/>
    <property type="match status" value="1"/>
</dbReference>
<evidence type="ECO:0000256" key="3">
    <source>
        <dbReference type="ARBA" id="ARBA00007261"/>
    </source>
</evidence>
<keyword evidence="9" id="KW-0378">Hydrolase</keyword>
<dbReference type="CDD" id="cd03244">
    <property type="entry name" value="ABCC_MRP_domain2"/>
    <property type="match status" value="1"/>
</dbReference>
<evidence type="ECO:0000256" key="11">
    <source>
        <dbReference type="ARBA" id="ARBA00022840"/>
    </source>
</evidence>
<evidence type="ECO:0000256" key="5">
    <source>
        <dbReference type="ARBA" id="ARBA00022670"/>
    </source>
</evidence>
<keyword evidence="7" id="KW-0479">Metal-binding</keyword>
<dbReference type="PROSITE" id="PS50893">
    <property type="entry name" value="ABC_TRANSPORTER_2"/>
    <property type="match status" value="1"/>
</dbReference>
<dbReference type="GO" id="GO:0006508">
    <property type="term" value="P:proteolysis"/>
    <property type="evidence" value="ECO:0007669"/>
    <property type="project" value="UniProtKB-KW"/>
</dbReference>
<dbReference type="EMBL" id="JANBOJ010000017">
    <property type="protein sequence ID" value="KAJ1724941.1"/>
    <property type="molecule type" value="Genomic_DNA"/>
</dbReference>
<dbReference type="InterPro" id="IPR011765">
    <property type="entry name" value="Pept_M16_N"/>
</dbReference>
<organism evidence="16 17">
    <name type="scientific">Coemansia erecta</name>
    <dbReference type="NCBI Taxonomy" id="147472"/>
    <lineage>
        <taxon>Eukaryota</taxon>
        <taxon>Fungi</taxon>
        <taxon>Fungi incertae sedis</taxon>
        <taxon>Zoopagomycota</taxon>
        <taxon>Kickxellomycotina</taxon>
        <taxon>Kickxellomycetes</taxon>
        <taxon>Kickxellales</taxon>
        <taxon>Kickxellaceae</taxon>
        <taxon>Coemansia</taxon>
    </lineage>
</organism>
<dbReference type="PROSITE" id="PS00143">
    <property type="entry name" value="INSULINASE"/>
    <property type="match status" value="1"/>
</dbReference>
<comment type="cofactor">
    <cofactor evidence="1">
        <name>Zn(2+)</name>
        <dbReference type="ChEBI" id="CHEBI:29105"/>
    </cofactor>
</comment>
<proteinExistence type="inferred from homology"/>
<comment type="caution">
    <text evidence="16">The sequence shown here is derived from an EMBL/GenBank/DDBJ whole genome shotgun (WGS) entry which is preliminary data.</text>
</comment>
<evidence type="ECO:0000256" key="13">
    <source>
        <dbReference type="ARBA" id="ARBA00023049"/>
    </source>
</evidence>
<evidence type="ECO:0000256" key="10">
    <source>
        <dbReference type="ARBA" id="ARBA00022833"/>
    </source>
</evidence>
<evidence type="ECO:0000256" key="1">
    <source>
        <dbReference type="ARBA" id="ARBA00001947"/>
    </source>
</evidence>
<dbReference type="Proteomes" id="UP001149813">
    <property type="component" value="Unassembled WGS sequence"/>
</dbReference>
<keyword evidence="8" id="KW-0547">Nucleotide-binding</keyword>
<dbReference type="GO" id="GO:0016887">
    <property type="term" value="F:ATP hydrolysis activity"/>
    <property type="evidence" value="ECO:0007669"/>
    <property type="project" value="InterPro"/>
</dbReference>
<dbReference type="GO" id="GO:0046872">
    <property type="term" value="F:metal ion binding"/>
    <property type="evidence" value="ECO:0007669"/>
    <property type="project" value="UniProtKB-KW"/>
</dbReference>
<comment type="subcellular location">
    <subcellularLocation>
        <location evidence="2">Membrane</location>
        <topology evidence="2">Multi-pass membrane protein</topology>
    </subcellularLocation>
</comment>
<keyword evidence="13" id="KW-0482">Metalloprotease</keyword>
<keyword evidence="10" id="KW-0862">Zinc</keyword>
<dbReference type="InterPro" id="IPR027417">
    <property type="entry name" value="P-loop_NTPase"/>
</dbReference>
<dbReference type="PANTHER" id="PTHR43690">
    <property type="entry name" value="NARDILYSIN"/>
    <property type="match status" value="1"/>
</dbReference>
<dbReference type="FunFam" id="3.30.830.10:FF:000012">
    <property type="entry name" value="Protease 3"/>
    <property type="match status" value="1"/>
</dbReference>
<dbReference type="Pfam" id="PF00005">
    <property type="entry name" value="ABC_tran"/>
    <property type="match status" value="1"/>
</dbReference>
<dbReference type="InterPro" id="IPR032632">
    <property type="entry name" value="Peptidase_M16_M"/>
</dbReference>
<dbReference type="InterPro" id="IPR050626">
    <property type="entry name" value="Peptidase_M16"/>
</dbReference>
<evidence type="ECO:0000256" key="9">
    <source>
        <dbReference type="ARBA" id="ARBA00022801"/>
    </source>
</evidence>
<dbReference type="GO" id="GO:0005737">
    <property type="term" value="C:cytoplasm"/>
    <property type="evidence" value="ECO:0007669"/>
    <property type="project" value="UniProtKB-ARBA"/>
</dbReference>
<feature type="domain" description="ABC transporter" evidence="15">
    <location>
        <begin position="44"/>
        <end position="300"/>
    </location>
</feature>
<dbReference type="SUPFAM" id="SSF63411">
    <property type="entry name" value="LuxS/MPP-like metallohydrolase"/>
    <property type="match status" value="4"/>
</dbReference>
<keyword evidence="12" id="KW-1133">Transmembrane helix</keyword>
<keyword evidence="6" id="KW-0812">Transmembrane</keyword>
<dbReference type="Pfam" id="PF22456">
    <property type="entry name" value="PqqF-like_C_4"/>
    <property type="match status" value="1"/>
</dbReference>
<evidence type="ECO:0000256" key="4">
    <source>
        <dbReference type="ARBA" id="ARBA00022448"/>
    </source>
</evidence>
<protein>
    <recommendedName>
        <fullName evidence="15">ABC transporter domain-containing protein</fullName>
    </recommendedName>
</protein>
<evidence type="ECO:0000256" key="7">
    <source>
        <dbReference type="ARBA" id="ARBA00022723"/>
    </source>
</evidence>
<dbReference type="InterPro" id="IPR017871">
    <property type="entry name" value="ABC_transporter-like_CS"/>
</dbReference>
<comment type="similarity">
    <text evidence="3">Belongs to the peptidase M16 family.</text>
</comment>
<keyword evidence="14" id="KW-0472">Membrane</keyword>
<evidence type="ECO:0000256" key="14">
    <source>
        <dbReference type="ARBA" id="ARBA00023136"/>
    </source>
</evidence>
<evidence type="ECO:0000256" key="8">
    <source>
        <dbReference type="ARBA" id="ARBA00022741"/>
    </source>
</evidence>
<dbReference type="GO" id="GO:0005524">
    <property type="term" value="F:ATP binding"/>
    <property type="evidence" value="ECO:0007669"/>
    <property type="project" value="UniProtKB-KW"/>
</dbReference>
<dbReference type="FunFam" id="3.40.50.300:FF:000838">
    <property type="entry name" value="ABC multidrug transporter (Eurofung)"/>
    <property type="match status" value="1"/>
</dbReference>
<dbReference type="InterPro" id="IPR003439">
    <property type="entry name" value="ABC_transporter-like_ATP-bd"/>
</dbReference>
<keyword evidence="5" id="KW-0645">Protease</keyword>
<dbReference type="SMART" id="SM00382">
    <property type="entry name" value="AAA"/>
    <property type="match status" value="1"/>
</dbReference>
<evidence type="ECO:0000313" key="16">
    <source>
        <dbReference type="EMBL" id="KAJ1724941.1"/>
    </source>
</evidence>
<dbReference type="Gene3D" id="3.40.50.300">
    <property type="entry name" value="P-loop containing nucleotide triphosphate hydrolases"/>
    <property type="match status" value="2"/>
</dbReference>
<evidence type="ECO:0000256" key="6">
    <source>
        <dbReference type="ARBA" id="ARBA00022692"/>
    </source>
</evidence>
<evidence type="ECO:0000256" key="12">
    <source>
        <dbReference type="ARBA" id="ARBA00022989"/>
    </source>
</evidence>
<keyword evidence="17" id="KW-1185">Reference proteome</keyword>
<dbReference type="GO" id="GO:0016020">
    <property type="term" value="C:membrane"/>
    <property type="evidence" value="ECO:0007669"/>
    <property type="project" value="UniProtKB-SubCell"/>
</dbReference>
<dbReference type="PANTHER" id="PTHR43690:SF18">
    <property type="entry name" value="INSULIN-DEGRADING ENZYME-RELATED"/>
    <property type="match status" value="1"/>
</dbReference>
<gene>
    <name evidence="16" type="ORF">LPJ53_000867</name>
</gene>
<dbReference type="InterPro" id="IPR054734">
    <property type="entry name" value="PqqF-like_C_4"/>
</dbReference>
<keyword evidence="4" id="KW-0813">Transport</keyword>
<dbReference type="OrthoDB" id="952271at2759"/>
<dbReference type="Pfam" id="PF16187">
    <property type="entry name" value="Peptidase_M16_M"/>
    <property type="match status" value="1"/>
</dbReference>
<dbReference type="PROSITE" id="PS00211">
    <property type="entry name" value="ABC_TRANSPORTER_1"/>
    <property type="match status" value="1"/>
</dbReference>
<dbReference type="GO" id="GO:0004222">
    <property type="term" value="F:metalloendopeptidase activity"/>
    <property type="evidence" value="ECO:0007669"/>
    <property type="project" value="InterPro"/>
</dbReference>
<dbReference type="InterPro" id="IPR007863">
    <property type="entry name" value="Peptidase_M16_C"/>
</dbReference>
<accession>A0A9W7Y4P2</accession>
<reference evidence="16" key="1">
    <citation type="submission" date="2022-07" db="EMBL/GenBank/DDBJ databases">
        <title>Phylogenomic reconstructions and comparative analyses of Kickxellomycotina fungi.</title>
        <authorList>
            <person name="Reynolds N.K."/>
            <person name="Stajich J.E."/>
            <person name="Barry K."/>
            <person name="Grigoriev I.V."/>
            <person name="Crous P."/>
            <person name="Smith M.E."/>
        </authorList>
    </citation>
    <scope>NUCLEOTIDE SEQUENCE</scope>
    <source>
        <strain evidence="16">NBRC 32514</strain>
    </source>
</reference>
<name>A0A9W7Y4P2_9FUNG</name>
<evidence type="ECO:0000259" key="15">
    <source>
        <dbReference type="PROSITE" id="PS50893"/>
    </source>
</evidence>
<evidence type="ECO:0000256" key="2">
    <source>
        <dbReference type="ARBA" id="ARBA00004141"/>
    </source>
</evidence>